<dbReference type="InterPro" id="IPR015797">
    <property type="entry name" value="NUDIX_hydrolase-like_dom_sf"/>
</dbReference>
<dbReference type="PRINTS" id="PR00502">
    <property type="entry name" value="NUDIXFAMILY"/>
</dbReference>
<evidence type="ECO:0000256" key="2">
    <source>
        <dbReference type="ARBA" id="ARBA00022801"/>
    </source>
</evidence>
<organism evidence="4 5">
    <name type="scientific">Oenococcus oeni</name>
    <name type="common">Leuconostoc oenos</name>
    <dbReference type="NCBI Taxonomy" id="1247"/>
    <lineage>
        <taxon>Bacteria</taxon>
        <taxon>Bacillati</taxon>
        <taxon>Bacillota</taxon>
        <taxon>Bacilli</taxon>
        <taxon>Lactobacillales</taxon>
        <taxon>Lactobacillaceae</taxon>
        <taxon>Oenococcus</taxon>
    </lineage>
</organism>
<evidence type="ECO:0000313" key="4">
    <source>
        <dbReference type="EMBL" id="OIM21738.1"/>
    </source>
</evidence>
<dbReference type="PANTHER" id="PTHR43046:SF2">
    <property type="entry name" value="8-OXO-DGTP DIPHOSPHATASE-RELATED"/>
    <property type="match status" value="1"/>
</dbReference>
<dbReference type="Gene3D" id="3.90.79.10">
    <property type="entry name" value="Nucleoside Triphosphate Pyrophosphohydrolase"/>
    <property type="match status" value="1"/>
</dbReference>
<dbReference type="GO" id="GO:0016787">
    <property type="term" value="F:hydrolase activity"/>
    <property type="evidence" value="ECO:0007669"/>
    <property type="project" value="UniProtKB-KW"/>
</dbReference>
<dbReference type="EMBL" id="MLOK01000026">
    <property type="protein sequence ID" value="OIM21738.1"/>
    <property type="molecule type" value="Genomic_DNA"/>
</dbReference>
<proteinExistence type="predicted"/>
<dbReference type="Proteomes" id="UP000181728">
    <property type="component" value="Unassembled WGS sequence"/>
</dbReference>
<comment type="cofactor">
    <cofactor evidence="1">
        <name>Mg(2+)</name>
        <dbReference type="ChEBI" id="CHEBI:18420"/>
    </cofactor>
</comment>
<name>A0A6N4A8B7_OENOE</name>
<dbReference type="Pfam" id="PF00293">
    <property type="entry name" value="NUDIX"/>
    <property type="match status" value="1"/>
</dbReference>
<evidence type="ECO:0000259" key="3">
    <source>
        <dbReference type="PROSITE" id="PS51462"/>
    </source>
</evidence>
<dbReference type="CDD" id="cd04677">
    <property type="entry name" value="NUDIX_Hydrolase"/>
    <property type="match status" value="1"/>
</dbReference>
<keyword evidence="2" id="KW-0378">Hydrolase</keyword>
<protein>
    <submittedName>
        <fullName evidence="4">ADP-ribose pyrophosphatase</fullName>
    </submittedName>
</protein>
<gene>
    <name evidence="4" type="ORF">ATX59_02460</name>
</gene>
<evidence type="ECO:0000256" key="1">
    <source>
        <dbReference type="ARBA" id="ARBA00001946"/>
    </source>
</evidence>
<dbReference type="AlphaFoldDB" id="A0A6N4A8B7"/>
<dbReference type="InterPro" id="IPR000086">
    <property type="entry name" value="NUDIX_hydrolase_dom"/>
</dbReference>
<comment type="caution">
    <text evidence="4">The sequence shown here is derived from an EMBL/GenBank/DDBJ whole genome shotgun (WGS) entry which is preliminary data.</text>
</comment>
<dbReference type="SUPFAM" id="SSF55811">
    <property type="entry name" value="Nudix"/>
    <property type="match status" value="1"/>
</dbReference>
<dbReference type="PANTHER" id="PTHR43046">
    <property type="entry name" value="GDP-MANNOSE MANNOSYL HYDROLASE"/>
    <property type="match status" value="1"/>
</dbReference>
<accession>A0A6N4A8B7</accession>
<evidence type="ECO:0000313" key="5">
    <source>
        <dbReference type="Proteomes" id="UP000181728"/>
    </source>
</evidence>
<sequence>MFFTQIVYSITFQVLKYNWSMANYIKDIREKVGHMPLIMVGVGAAYIKEGKVLLQERADTGGWGLPGGYMEYGESIEQTLKREFKEDAGLEIIDYKFLKNFDQEFFKYPNGDQTQVLTPFYLVTKVKEGKPQFDPHETSRVDFFDFNDLPEIHFASHKRILTYLHDIL</sequence>
<feature type="domain" description="Nudix hydrolase" evidence="3">
    <location>
        <begin position="37"/>
        <end position="168"/>
    </location>
</feature>
<dbReference type="PROSITE" id="PS51462">
    <property type="entry name" value="NUDIX"/>
    <property type="match status" value="1"/>
</dbReference>
<dbReference type="InterPro" id="IPR020476">
    <property type="entry name" value="Nudix_hydrolase"/>
</dbReference>
<reference evidence="4 5" key="1">
    <citation type="journal article" date="2016" name="BMC Genomics">
        <title>Consensus pan-genome assembly of the specialised wine bacterium Oenococcus oeni.</title>
        <authorList>
            <person name="Sternes P.R."/>
            <person name="Borneman A.R."/>
        </authorList>
    </citation>
    <scope>NUCLEOTIDE SEQUENCE [LARGE SCALE GENOMIC DNA]</scope>
    <source>
        <strain evidence="4 5">AWRIB661</strain>
    </source>
</reference>